<evidence type="ECO:0000313" key="1">
    <source>
        <dbReference type="EnsemblPlants" id="AVESA.00010b.r2.4AG0580170.1.CDS.1"/>
    </source>
</evidence>
<sequence length="224" mass="24936">MCDSFALKDLGPLYYFLGIEVQRCHGGLLLNQRKYAQELLRRAGLLKSSPVTTPMASSKKISATDGIPLSSEESTRYRSIVGRLQYLTMTRPDLSFAVNKVCQYLHTPTCTYWSAVKRILQYVQGTLTHGLLLRSSTASSDLLSAFSDADWAGNSDDRRSTGGYTILYDGNLVSWSARKQATVSHSSTESEYKALANCYRRTYLGPVFACRTRSISESSTYTMV</sequence>
<dbReference type="Proteomes" id="UP001732700">
    <property type="component" value="Chromosome 4A"/>
</dbReference>
<keyword evidence="2" id="KW-1185">Reference proteome</keyword>
<reference evidence="1" key="1">
    <citation type="submission" date="2021-05" db="EMBL/GenBank/DDBJ databases">
        <authorList>
            <person name="Scholz U."/>
            <person name="Mascher M."/>
            <person name="Fiebig A."/>
        </authorList>
    </citation>
    <scope>NUCLEOTIDE SEQUENCE [LARGE SCALE GENOMIC DNA]</scope>
</reference>
<name>A0ACD5W9H4_AVESA</name>
<organism evidence="1 2">
    <name type="scientific">Avena sativa</name>
    <name type="common">Oat</name>
    <dbReference type="NCBI Taxonomy" id="4498"/>
    <lineage>
        <taxon>Eukaryota</taxon>
        <taxon>Viridiplantae</taxon>
        <taxon>Streptophyta</taxon>
        <taxon>Embryophyta</taxon>
        <taxon>Tracheophyta</taxon>
        <taxon>Spermatophyta</taxon>
        <taxon>Magnoliopsida</taxon>
        <taxon>Liliopsida</taxon>
        <taxon>Poales</taxon>
        <taxon>Poaceae</taxon>
        <taxon>BOP clade</taxon>
        <taxon>Pooideae</taxon>
        <taxon>Poodae</taxon>
        <taxon>Poeae</taxon>
        <taxon>Poeae Chloroplast Group 1 (Aveneae type)</taxon>
        <taxon>Aveninae</taxon>
        <taxon>Avena</taxon>
    </lineage>
</organism>
<protein>
    <submittedName>
        <fullName evidence="1">Uncharacterized protein</fullName>
    </submittedName>
</protein>
<proteinExistence type="predicted"/>
<accession>A0ACD5W9H4</accession>
<evidence type="ECO:0000313" key="2">
    <source>
        <dbReference type="Proteomes" id="UP001732700"/>
    </source>
</evidence>
<reference evidence="1" key="2">
    <citation type="submission" date="2025-09" db="UniProtKB">
        <authorList>
            <consortium name="EnsemblPlants"/>
        </authorList>
    </citation>
    <scope>IDENTIFICATION</scope>
</reference>
<dbReference type="EnsemblPlants" id="AVESA.00010b.r2.4AG0580170.1">
    <property type="protein sequence ID" value="AVESA.00010b.r2.4AG0580170.1.CDS.1"/>
    <property type="gene ID" value="AVESA.00010b.r2.4AG0580170"/>
</dbReference>